<accession>A0A2P7V8J7</accession>
<gene>
    <name evidence="1" type="ORF">C7R93_12445</name>
</gene>
<organism evidence="1 2">
    <name type="scientific">Brevibacillus fortis</name>
    <dbReference type="NCBI Taxonomy" id="2126352"/>
    <lineage>
        <taxon>Bacteria</taxon>
        <taxon>Bacillati</taxon>
        <taxon>Bacillota</taxon>
        <taxon>Bacilli</taxon>
        <taxon>Bacillales</taxon>
        <taxon>Paenibacillaceae</taxon>
        <taxon>Brevibacillus</taxon>
    </lineage>
</organism>
<evidence type="ECO:0000313" key="1">
    <source>
        <dbReference type="EMBL" id="PSJ95534.1"/>
    </source>
</evidence>
<dbReference type="AlphaFoldDB" id="A0A2P7V8J7"/>
<keyword evidence="2" id="KW-1185">Reference proteome</keyword>
<reference evidence="1 2" key="1">
    <citation type="submission" date="2018-03" db="EMBL/GenBank/DDBJ databases">
        <title>Brevisbacillus phylogenomics.</title>
        <authorList>
            <person name="Dunlap C."/>
        </authorList>
    </citation>
    <scope>NUCLEOTIDE SEQUENCE [LARGE SCALE GENOMIC DNA]</scope>
    <source>
        <strain evidence="1 2">NRRL NRS-1210</strain>
    </source>
</reference>
<dbReference type="Proteomes" id="UP000240419">
    <property type="component" value="Unassembled WGS sequence"/>
</dbReference>
<name>A0A2P7V8J7_9BACL</name>
<dbReference type="EMBL" id="PXZM01000018">
    <property type="protein sequence ID" value="PSJ95534.1"/>
    <property type="molecule type" value="Genomic_DNA"/>
</dbReference>
<evidence type="ECO:0000313" key="2">
    <source>
        <dbReference type="Proteomes" id="UP000240419"/>
    </source>
</evidence>
<comment type="caution">
    <text evidence="1">The sequence shown here is derived from an EMBL/GenBank/DDBJ whole genome shotgun (WGS) entry which is preliminary data.</text>
</comment>
<protein>
    <submittedName>
        <fullName evidence="1">Uncharacterized protein</fullName>
    </submittedName>
</protein>
<proteinExistence type="predicted"/>
<sequence>MERQALLMSSCWPRSEEISWNAASILLFAYVSSTAFSALTAHLRLCLFLCVDPEISRRIFVPPNGCLNN</sequence>